<dbReference type="InterPro" id="IPR002941">
    <property type="entry name" value="DNA_methylase_N4/N6"/>
</dbReference>
<dbReference type="Proteomes" id="UP000649604">
    <property type="component" value="Unassembled WGS sequence"/>
</dbReference>
<dbReference type="Pfam" id="PF01555">
    <property type="entry name" value="N6_N4_Mtase"/>
    <property type="match status" value="1"/>
</dbReference>
<comment type="similarity">
    <text evidence="1">Belongs to the N(4)/N(6)-methyltransferase family. N(4) subfamily.</text>
</comment>
<dbReference type="GO" id="GO:0015667">
    <property type="term" value="F:site-specific DNA-methyltransferase (cytosine-N4-specific) activity"/>
    <property type="evidence" value="ECO:0007669"/>
    <property type="project" value="UniProtKB-EC"/>
</dbReference>
<dbReference type="PROSITE" id="PS00093">
    <property type="entry name" value="N4_MTASE"/>
    <property type="match status" value="1"/>
</dbReference>
<dbReference type="EC" id="2.1.1.-" evidence="8"/>
<feature type="region of interest" description="Disordered" evidence="9">
    <location>
        <begin position="90"/>
        <end position="119"/>
    </location>
</feature>
<dbReference type="PRINTS" id="PR00508">
    <property type="entry name" value="S21N4MTFRASE"/>
</dbReference>
<keyword evidence="5" id="KW-0680">Restriction system</keyword>
<evidence type="ECO:0000256" key="1">
    <source>
        <dbReference type="ARBA" id="ARBA00010203"/>
    </source>
</evidence>
<evidence type="ECO:0000313" key="11">
    <source>
        <dbReference type="EMBL" id="MBD3326505.1"/>
    </source>
</evidence>
<evidence type="ECO:0000256" key="5">
    <source>
        <dbReference type="ARBA" id="ARBA00022747"/>
    </source>
</evidence>
<feature type="region of interest" description="Disordered" evidence="9">
    <location>
        <begin position="211"/>
        <end position="251"/>
    </location>
</feature>
<evidence type="ECO:0000256" key="9">
    <source>
        <dbReference type="SAM" id="MobiDB-lite"/>
    </source>
</evidence>
<dbReference type="InterPro" id="IPR017985">
    <property type="entry name" value="MeTrfase_CN4_CS"/>
</dbReference>
<keyword evidence="4" id="KW-0949">S-adenosyl-L-methionine</keyword>
<dbReference type="InterPro" id="IPR029063">
    <property type="entry name" value="SAM-dependent_MTases_sf"/>
</dbReference>
<dbReference type="InterPro" id="IPR001091">
    <property type="entry name" value="RM_Methyltransferase"/>
</dbReference>
<name>A0A9D5Q755_9BACT</name>
<proteinExistence type="inferred from homology"/>
<accession>A0A9D5Q755</accession>
<comment type="caution">
    <text evidence="11">The sequence shown here is derived from an EMBL/GenBank/DDBJ whole genome shotgun (WGS) entry which is preliminary data.</text>
</comment>
<dbReference type="AlphaFoldDB" id="A0A9D5Q755"/>
<dbReference type="SUPFAM" id="SSF53335">
    <property type="entry name" value="S-adenosyl-L-methionine-dependent methyltransferases"/>
    <property type="match status" value="1"/>
</dbReference>
<sequence>MTYVPFQSNQILHGEAQATLRSFPPHSIDCAVTSPPYFHLRDYGVAGQVGLESTVEEYLDRLCRIFDEVKRVLKPQGTCWVNMGDTYGGSGGSHGQIGSSKTPDNQRTTRQKRHTGRNTAPKCLLQIPARFGIAMCARGWILRNEIIWQKPNGMPTSAKDRFTVDFEKLFFFVKSPRYYFKQQLEPYTHPINRWGGNQVKPYQGKFQAYATTADRSRGSRAKLQPPQGASFERARRVRPNPRGRNKRCVWS</sequence>
<evidence type="ECO:0000256" key="8">
    <source>
        <dbReference type="RuleBase" id="RU362026"/>
    </source>
</evidence>
<dbReference type="GO" id="GO:0009307">
    <property type="term" value="P:DNA restriction-modification system"/>
    <property type="evidence" value="ECO:0007669"/>
    <property type="project" value="UniProtKB-KW"/>
</dbReference>
<evidence type="ECO:0000256" key="6">
    <source>
        <dbReference type="ARBA" id="ARBA00023125"/>
    </source>
</evidence>
<reference evidence="11" key="1">
    <citation type="submission" date="2019-11" db="EMBL/GenBank/DDBJ databases">
        <title>Microbial mats filling the niche in hypersaline microbial mats.</title>
        <authorList>
            <person name="Wong H.L."/>
            <person name="Macleod F.I."/>
            <person name="White R.A. III"/>
            <person name="Burns B.P."/>
        </authorList>
    </citation>
    <scope>NUCLEOTIDE SEQUENCE</scope>
    <source>
        <strain evidence="11">Rbin_158</strain>
    </source>
</reference>
<dbReference type="GO" id="GO:0008170">
    <property type="term" value="F:N-methyltransferase activity"/>
    <property type="evidence" value="ECO:0007669"/>
    <property type="project" value="InterPro"/>
</dbReference>
<feature type="compositionally biased region" description="Basic residues" evidence="9">
    <location>
        <begin position="235"/>
        <end position="251"/>
    </location>
</feature>
<dbReference type="GO" id="GO:0003677">
    <property type="term" value="F:DNA binding"/>
    <property type="evidence" value="ECO:0007669"/>
    <property type="project" value="UniProtKB-KW"/>
</dbReference>
<evidence type="ECO:0000259" key="10">
    <source>
        <dbReference type="Pfam" id="PF01555"/>
    </source>
</evidence>
<evidence type="ECO:0000256" key="4">
    <source>
        <dbReference type="ARBA" id="ARBA00022691"/>
    </source>
</evidence>
<dbReference type="Gene3D" id="3.40.50.150">
    <property type="entry name" value="Vaccinia Virus protein VP39"/>
    <property type="match status" value="1"/>
</dbReference>
<evidence type="ECO:0000256" key="7">
    <source>
        <dbReference type="ARBA" id="ARBA00049120"/>
    </source>
</evidence>
<feature type="non-terminal residue" evidence="11">
    <location>
        <position position="251"/>
    </location>
</feature>
<dbReference type="EMBL" id="WJJP01000590">
    <property type="protein sequence ID" value="MBD3326505.1"/>
    <property type="molecule type" value="Genomic_DNA"/>
</dbReference>
<keyword evidence="2" id="KW-0489">Methyltransferase</keyword>
<keyword evidence="3" id="KW-0808">Transferase</keyword>
<comment type="catalytic activity">
    <reaction evidence="7">
        <text>a 2'-deoxycytidine in DNA + S-adenosyl-L-methionine = an N(4)-methyl-2'-deoxycytidine in DNA + S-adenosyl-L-homocysteine + H(+)</text>
        <dbReference type="Rhea" id="RHEA:16857"/>
        <dbReference type="Rhea" id="RHEA-COMP:11369"/>
        <dbReference type="Rhea" id="RHEA-COMP:13674"/>
        <dbReference type="ChEBI" id="CHEBI:15378"/>
        <dbReference type="ChEBI" id="CHEBI:57856"/>
        <dbReference type="ChEBI" id="CHEBI:59789"/>
        <dbReference type="ChEBI" id="CHEBI:85452"/>
        <dbReference type="ChEBI" id="CHEBI:137933"/>
        <dbReference type="EC" id="2.1.1.113"/>
    </reaction>
</comment>
<evidence type="ECO:0000313" key="12">
    <source>
        <dbReference type="Proteomes" id="UP000649604"/>
    </source>
</evidence>
<evidence type="ECO:0000256" key="3">
    <source>
        <dbReference type="ARBA" id="ARBA00022679"/>
    </source>
</evidence>
<keyword evidence="6" id="KW-0238">DNA-binding</keyword>
<gene>
    <name evidence="11" type="ORF">GF339_18115</name>
</gene>
<protein>
    <recommendedName>
        <fullName evidence="8">Methyltransferase</fullName>
        <ecNumber evidence="8">2.1.1.-</ecNumber>
    </recommendedName>
</protein>
<dbReference type="GO" id="GO:0032259">
    <property type="term" value="P:methylation"/>
    <property type="evidence" value="ECO:0007669"/>
    <property type="project" value="UniProtKB-KW"/>
</dbReference>
<evidence type="ECO:0000256" key="2">
    <source>
        <dbReference type="ARBA" id="ARBA00022603"/>
    </source>
</evidence>
<feature type="domain" description="DNA methylase N-4/N-6" evidence="10">
    <location>
        <begin position="28"/>
        <end position="185"/>
    </location>
</feature>
<organism evidence="11 12">
    <name type="scientific">candidate division KSB3 bacterium</name>
    <dbReference type="NCBI Taxonomy" id="2044937"/>
    <lineage>
        <taxon>Bacteria</taxon>
        <taxon>candidate division KSB3</taxon>
    </lineage>
</organism>